<feature type="compositionally biased region" description="Polar residues" evidence="1">
    <location>
        <begin position="1"/>
        <end position="16"/>
    </location>
</feature>
<organism evidence="2 3">
    <name type="scientific">Mycena albidolilacea</name>
    <dbReference type="NCBI Taxonomy" id="1033008"/>
    <lineage>
        <taxon>Eukaryota</taxon>
        <taxon>Fungi</taxon>
        <taxon>Dikarya</taxon>
        <taxon>Basidiomycota</taxon>
        <taxon>Agaricomycotina</taxon>
        <taxon>Agaricomycetes</taxon>
        <taxon>Agaricomycetidae</taxon>
        <taxon>Agaricales</taxon>
        <taxon>Marasmiineae</taxon>
        <taxon>Mycenaceae</taxon>
        <taxon>Mycena</taxon>
    </lineage>
</organism>
<feature type="region of interest" description="Disordered" evidence="1">
    <location>
        <begin position="1"/>
        <end position="21"/>
    </location>
</feature>
<evidence type="ECO:0000256" key="1">
    <source>
        <dbReference type="SAM" id="MobiDB-lite"/>
    </source>
</evidence>
<dbReference type="AlphaFoldDB" id="A0AAD7F2A6"/>
<dbReference type="Proteomes" id="UP001218218">
    <property type="component" value="Unassembled WGS sequence"/>
</dbReference>
<protein>
    <submittedName>
        <fullName evidence="2">Uncharacterized protein</fullName>
    </submittedName>
</protein>
<dbReference type="EMBL" id="JARIHO010000004">
    <property type="protein sequence ID" value="KAJ7362652.1"/>
    <property type="molecule type" value="Genomic_DNA"/>
</dbReference>
<gene>
    <name evidence="2" type="ORF">DFH08DRAFT_683595</name>
</gene>
<evidence type="ECO:0000313" key="2">
    <source>
        <dbReference type="EMBL" id="KAJ7362652.1"/>
    </source>
</evidence>
<accession>A0AAD7F2A6</accession>
<keyword evidence="3" id="KW-1185">Reference proteome</keyword>
<proteinExistence type="predicted"/>
<evidence type="ECO:0000313" key="3">
    <source>
        <dbReference type="Proteomes" id="UP001218218"/>
    </source>
</evidence>
<sequence>MRTSSPDEVSVSSGDSCSDEIRAPRQLGDLLGGAARLILEVSQPFPGDEIVPTDDERRRASRFDVIRVSTGTYVVRDRFFDRMAILPLG</sequence>
<name>A0AAD7F2A6_9AGAR</name>
<comment type="caution">
    <text evidence="2">The sequence shown here is derived from an EMBL/GenBank/DDBJ whole genome shotgun (WGS) entry which is preliminary data.</text>
</comment>
<reference evidence="2" key="1">
    <citation type="submission" date="2023-03" db="EMBL/GenBank/DDBJ databases">
        <title>Massive genome expansion in bonnet fungi (Mycena s.s.) driven by repeated elements and novel gene families across ecological guilds.</title>
        <authorList>
            <consortium name="Lawrence Berkeley National Laboratory"/>
            <person name="Harder C.B."/>
            <person name="Miyauchi S."/>
            <person name="Viragh M."/>
            <person name="Kuo A."/>
            <person name="Thoen E."/>
            <person name="Andreopoulos B."/>
            <person name="Lu D."/>
            <person name="Skrede I."/>
            <person name="Drula E."/>
            <person name="Henrissat B."/>
            <person name="Morin E."/>
            <person name="Kohler A."/>
            <person name="Barry K."/>
            <person name="LaButti K."/>
            <person name="Morin E."/>
            <person name="Salamov A."/>
            <person name="Lipzen A."/>
            <person name="Mereny Z."/>
            <person name="Hegedus B."/>
            <person name="Baldrian P."/>
            <person name="Stursova M."/>
            <person name="Weitz H."/>
            <person name="Taylor A."/>
            <person name="Grigoriev I.V."/>
            <person name="Nagy L.G."/>
            <person name="Martin F."/>
            <person name="Kauserud H."/>
        </authorList>
    </citation>
    <scope>NUCLEOTIDE SEQUENCE</scope>
    <source>
        <strain evidence="2">CBHHK002</strain>
    </source>
</reference>